<dbReference type="Proteomes" id="UP000613580">
    <property type="component" value="Unassembled WGS sequence"/>
</dbReference>
<organism evidence="1 2">
    <name type="scientific">Mycena chlorophos</name>
    <name type="common">Agaric fungus</name>
    <name type="synonym">Agaricus chlorophos</name>
    <dbReference type="NCBI Taxonomy" id="658473"/>
    <lineage>
        <taxon>Eukaryota</taxon>
        <taxon>Fungi</taxon>
        <taxon>Dikarya</taxon>
        <taxon>Basidiomycota</taxon>
        <taxon>Agaricomycotina</taxon>
        <taxon>Agaricomycetes</taxon>
        <taxon>Agaricomycetidae</taxon>
        <taxon>Agaricales</taxon>
        <taxon>Marasmiineae</taxon>
        <taxon>Mycenaceae</taxon>
        <taxon>Mycena</taxon>
    </lineage>
</organism>
<protein>
    <recommendedName>
        <fullName evidence="3">F-box domain-containing protein</fullName>
    </recommendedName>
</protein>
<dbReference type="OrthoDB" id="3005567at2759"/>
<proteinExistence type="predicted"/>
<accession>A0A8H6WGU4</accession>
<sequence>MGSTVPWNADVLDIIISHLPSRDIASLALTNSYMMACASPHLYSTLAFTFSMAREYPALKTPFSTVCAHPELAVHVRHVDISTIPFAGARFSAVFLREADEALAICDNLVSFRCSANAVIAFIPVLRDKRWLRSMRVNVDTYPHIRCAELLDLPLLSDLALDWMPVHVSHMLPVWTIILGETLTSLTIFMSASMNEDLLKSALQQLPGLLELHVVGCPQLYHDAVLGLTHLTPRLKRLSVSAKFDLAGGADTPLSLPNLQHLSIDVRLTSAPIGMSSELSAMAVATLVGRIADLPQPPHLKSLRIRAPSHSSIHFILLNQLASSFSSVSLEDVSFLDCSFDPKSLSAFAKYCATSVSLEALEIALPMRDLVGFARALSSSRSLRVLRIQHQMVAPDAIRYLLKSVPALQEIWTKNGIWTARSGDRVAFEPTVIDSHDGLDKYWFAR</sequence>
<dbReference type="Gene3D" id="3.80.10.10">
    <property type="entry name" value="Ribonuclease Inhibitor"/>
    <property type="match status" value="1"/>
</dbReference>
<gene>
    <name evidence="1" type="ORF">HMN09_00451000</name>
</gene>
<dbReference type="SUPFAM" id="SSF52047">
    <property type="entry name" value="RNI-like"/>
    <property type="match status" value="1"/>
</dbReference>
<dbReference type="InterPro" id="IPR032675">
    <property type="entry name" value="LRR_dom_sf"/>
</dbReference>
<keyword evidence="2" id="KW-1185">Reference proteome</keyword>
<dbReference type="EMBL" id="JACAZE010000005">
    <property type="protein sequence ID" value="KAF7317162.1"/>
    <property type="molecule type" value="Genomic_DNA"/>
</dbReference>
<evidence type="ECO:0000313" key="2">
    <source>
        <dbReference type="Proteomes" id="UP000613580"/>
    </source>
</evidence>
<comment type="caution">
    <text evidence="1">The sequence shown here is derived from an EMBL/GenBank/DDBJ whole genome shotgun (WGS) entry which is preliminary data.</text>
</comment>
<evidence type="ECO:0000313" key="1">
    <source>
        <dbReference type="EMBL" id="KAF7317162.1"/>
    </source>
</evidence>
<evidence type="ECO:0008006" key="3">
    <source>
        <dbReference type="Google" id="ProtNLM"/>
    </source>
</evidence>
<name>A0A8H6WGU4_MYCCL</name>
<dbReference type="AlphaFoldDB" id="A0A8H6WGU4"/>
<reference evidence="1" key="1">
    <citation type="submission" date="2020-05" db="EMBL/GenBank/DDBJ databases">
        <title>Mycena genomes resolve the evolution of fungal bioluminescence.</title>
        <authorList>
            <person name="Tsai I.J."/>
        </authorList>
    </citation>
    <scope>NUCLEOTIDE SEQUENCE</scope>
    <source>
        <strain evidence="1">110903Hualien_Pintung</strain>
    </source>
</reference>